<dbReference type="PROSITE" id="PS50043">
    <property type="entry name" value="HTH_LUXR_2"/>
    <property type="match status" value="1"/>
</dbReference>
<feature type="compositionally biased region" description="Basic and acidic residues" evidence="4">
    <location>
        <begin position="1"/>
        <end position="15"/>
    </location>
</feature>
<dbReference type="InterPro" id="IPR016032">
    <property type="entry name" value="Sig_transdc_resp-reg_C-effctor"/>
</dbReference>
<evidence type="ECO:0000256" key="3">
    <source>
        <dbReference type="ARBA" id="ARBA00023163"/>
    </source>
</evidence>
<dbReference type="PANTHER" id="PTHR44688">
    <property type="entry name" value="DNA-BINDING TRANSCRIPTIONAL ACTIVATOR DEVR_DOSR"/>
    <property type="match status" value="1"/>
</dbReference>
<dbReference type="InterPro" id="IPR059106">
    <property type="entry name" value="WHD_MalT"/>
</dbReference>
<keyword evidence="7" id="KW-1185">Reference proteome</keyword>
<keyword evidence="2" id="KW-0238">DNA-binding</keyword>
<dbReference type="InterPro" id="IPR000792">
    <property type="entry name" value="Tscrpt_reg_LuxR_C"/>
</dbReference>
<evidence type="ECO:0000256" key="1">
    <source>
        <dbReference type="ARBA" id="ARBA00023015"/>
    </source>
</evidence>
<dbReference type="SUPFAM" id="SSF52540">
    <property type="entry name" value="P-loop containing nucleoside triphosphate hydrolases"/>
    <property type="match status" value="1"/>
</dbReference>
<dbReference type="InterPro" id="IPR027417">
    <property type="entry name" value="P-loop_NTPase"/>
</dbReference>
<keyword evidence="3" id="KW-0804">Transcription</keyword>
<dbReference type="SUPFAM" id="SSF46894">
    <property type="entry name" value="C-terminal effector domain of the bipartite response regulators"/>
    <property type="match status" value="1"/>
</dbReference>
<comment type="caution">
    <text evidence="6">The sequence shown here is derived from an EMBL/GenBank/DDBJ whole genome shotgun (WGS) entry which is preliminary data.</text>
</comment>
<organism evidence="6 7">
    <name type="scientific">Cellulosimicrobium composti</name>
    <dbReference type="NCBI Taxonomy" id="2672572"/>
    <lineage>
        <taxon>Bacteria</taxon>
        <taxon>Bacillati</taxon>
        <taxon>Actinomycetota</taxon>
        <taxon>Actinomycetes</taxon>
        <taxon>Micrococcales</taxon>
        <taxon>Promicromonosporaceae</taxon>
        <taxon>Cellulosimicrobium</taxon>
    </lineage>
</organism>
<evidence type="ECO:0000256" key="2">
    <source>
        <dbReference type="ARBA" id="ARBA00023125"/>
    </source>
</evidence>
<feature type="domain" description="HTH luxR-type" evidence="5">
    <location>
        <begin position="818"/>
        <end position="871"/>
    </location>
</feature>
<dbReference type="InterPro" id="IPR036388">
    <property type="entry name" value="WH-like_DNA-bd_sf"/>
</dbReference>
<evidence type="ECO:0000313" key="6">
    <source>
        <dbReference type="EMBL" id="NDO87900.1"/>
    </source>
</evidence>
<gene>
    <name evidence="6" type="ORF">GYH36_00155</name>
</gene>
<dbReference type="CDD" id="cd06170">
    <property type="entry name" value="LuxR_C_like"/>
    <property type="match status" value="1"/>
</dbReference>
<name>A0ABX0B4M3_9MICO</name>
<accession>A0ABX0B4M3</accession>
<proteinExistence type="predicted"/>
<keyword evidence="1" id="KW-0805">Transcription regulation</keyword>
<evidence type="ECO:0000259" key="5">
    <source>
        <dbReference type="PROSITE" id="PS50043"/>
    </source>
</evidence>
<dbReference type="Gene3D" id="1.10.10.10">
    <property type="entry name" value="Winged helix-like DNA-binding domain superfamily/Winged helix DNA-binding domain"/>
    <property type="match status" value="1"/>
</dbReference>
<dbReference type="PANTHER" id="PTHR44688:SF16">
    <property type="entry name" value="DNA-BINDING TRANSCRIPTIONAL ACTIVATOR DEVR_DOSR"/>
    <property type="match status" value="1"/>
</dbReference>
<dbReference type="SMART" id="SM00421">
    <property type="entry name" value="HTH_LUXR"/>
    <property type="match status" value="1"/>
</dbReference>
<evidence type="ECO:0000256" key="4">
    <source>
        <dbReference type="SAM" id="MobiDB-lite"/>
    </source>
</evidence>
<feature type="region of interest" description="Disordered" evidence="4">
    <location>
        <begin position="1"/>
        <end position="39"/>
    </location>
</feature>
<dbReference type="Proteomes" id="UP000471672">
    <property type="component" value="Unassembled WGS sequence"/>
</dbReference>
<dbReference type="EMBL" id="JAAFAN010000001">
    <property type="protein sequence ID" value="NDO87900.1"/>
    <property type="molecule type" value="Genomic_DNA"/>
</dbReference>
<reference evidence="6 7" key="1">
    <citation type="journal article" date="2021" name="Arch. Microbiol.">
        <title>Cellulosimicrobium fucosivorans sp. nov., isolated from San Elijo Lagoon, contains a fucose metabolic pathway linked to carotenoid production.</title>
        <authorList>
            <person name="Aviles F.A."/>
            <person name="Kyndt J.A."/>
        </authorList>
    </citation>
    <scope>NUCLEOTIDE SEQUENCE [LARGE SCALE GENOMIC DNA]</scope>
    <source>
        <strain evidence="6 7">SE3</strain>
    </source>
</reference>
<evidence type="ECO:0000313" key="7">
    <source>
        <dbReference type="Proteomes" id="UP000471672"/>
    </source>
</evidence>
<dbReference type="Pfam" id="PF00196">
    <property type="entry name" value="GerE"/>
    <property type="match status" value="1"/>
</dbReference>
<dbReference type="Pfam" id="PF25873">
    <property type="entry name" value="WHD_MalT"/>
    <property type="match status" value="1"/>
</dbReference>
<sequence>MASVEPRAEPEDAVRATDASEPTRARTTVPDVPPSTVPRPAVERLVGAARTRRLTLVSAGPGWGKTTVTARWARGGAGVRVAWLTLEPFDDKPAAFWSDVLAALRAAGAVPPGHPLESLVVPPRLTPALLRRILGAIELLPEPVVLVLDDFHHAACAAVAETVDDLLRYPLPLHLVVLTRVDPLLRLQTLRARGDVAEVGAADLAFGAADVAALALAAGRGLDPHGVDRVLYETGGWAVGVRLRVEADDAASRARADRSAAEFLLTEVLDRQEPATRRFLLRTSVTTAVCPDLAADLAPGSPAGRLLPGLAAADGFVTTAGEGRTWYRYHPLLREMLVSELRVEDPGGLRDAHRAAARWFAREGESLRALEHAVAAEDWGLVGTVFVEGAAAQLAGPHRESVAEALRRVPYADLPPDAGLALCAASLAYAEERFDAARRHTAFARELLDPVGQPAAAVLVELLDASVARATGDVRGLATAAGAALAVAEAAPYPFPALDTYRGMAAAQRAAGLAWCSVGPERSGTTAAATSSTRAWRAPQLFVLGARAAAALLAVAEGRLDDGDAAARAVLAEAEPRGWDGYAHVRPAHAARAWVRYLRAEDDGVDRDLAHALAADAGGREPASGVAVRLLQALVAADRGHARAARQALAGADRALAGVATPPAVADLWVRASAAVRALDDGAHAARSARGTRERLGSTGTVAVCTARGLLAVGRTGAAVRAVSGLVDAPDGEVDPLVRVEAALVEACALVRPGAHRLDAALRRALDLAAPERLARPFLSVAVHTLRPALVRAVAGRPDELGARLRGLLDRAEGAPEPVPLVEPLTERELAILVVLPSMASNVEIAEDFFVSVNTVKAHLKSVYRKLGVVP</sequence>
<dbReference type="RefSeq" id="WP_162288773.1">
    <property type="nucleotide sequence ID" value="NZ_JAAFAN010000001.1"/>
</dbReference>
<protein>
    <recommendedName>
        <fullName evidence="5">HTH luxR-type domain-containing protein</fullName>
    </recommendedName>
</protein>